<dbReference type="EMBL" id="CP114768">
    <property type="protein sequence ID" value="WBA44193.1"/>
    <property type="molecule type" value="Genomic_DNA"/>
</dbReference>
<dbReference type="RefSeq" id="WP_269562221.1">
    <property type="nucleotide sequence ID" value="NZ_CP114768.1"/>
</dbReference>
<protein>
    <submittedName>
        <fullName evidence="1">DUF4304 domain-containing protein</fullName>
    </submittedName>
</protein>
<dbReference type="Pfam" id="PF14137">
    <property type="entry name" value="DUF4304"/>
    <property type="match status" value="1"/>
</dbReference>
<keyword evidence="2" id="KW-1185">Reference proteome</keyword>
<keyword evidence="1" id="KW-0614">Plasmid</keyword>
<geneLocation type="plasmid" evidence="1 2">
    <name>unnamed1</name>
</geneLocation>
<accession>A0ABY7LUX6</accession>
<gene>
    <name evidence="1" type="ORF">O3303_20105</name>
</gene>
<evidence type="ECO:0000313" key="2">
    <source>
        <dbReference type="Proteomes" id="UP001211005"/>
    </source>
</evidence>
<proteinExistence type="predicted"/>
<dbReference type="Proteomes" id="UP001211005">
    <property type="component" value="Plasmid unnamed1"/>
</dbReference>
<organism evidence="1 2">
    <name type="scientific">Hymenobacter canadensis</name>
    <dbReference type="NCBI Taxonomy" id="2999067"/>
    <lineage>
        <taxon>Bacteria</taxon>
        <taxon>Pseudomonadati</taxon>
        <taxon>Bacteroidota</taxon>
        <taxon>Cytophagia</taxon>
        <taxon>Cytophagales</taxon>
        <taxon>Hymenobacteraceae</taxon>
        <taxon>Hymenobacter</taxon>
    </lineage>
</organism>
<evidence type="ECO:0000313" key="1">
    <source>
        <dbReference type="EMBL" id="WBA44193.1"/>
    </source>
</evidence>
<sequence length="200" mass="22919">MLKTDVQLRFDQLVTKVLWPVFKARGYKKTGNNFRYYDPLGWGKIVNIQKSAFGDRHDIRFTVNTGLYLAEADRQWTGRIAADRFLEPDCLIRARVGQLSGSGQDVWYEFTEQTVPEVLYQQVERDVVTYVLPYLDRMVSADAIIQHLLAKRQPASAQAISTVFACGYKEQARQWLADELATAASRTHRQQMESIKAILA</sequence>
<dbReference type="InterPro" id="IPR025412">
    <property type="entry name" value="DUF4304"/>
</dbReference>
<name>A0ABY7LUX6_9BACT</name>
<reference evidence="1 2" key="1">
    <citation type="submission" date="2022-12" db="EMBL/GenBank/DDBJ databases">
        <title>Hymenobacter canadensis sp. nov. isolated from lake water of the Cambridge Bay, Canada.</title>
        <authorList>
            <person name="Kim W.H."/>
            <person name="Lee Y.M."/>
        </authorList>
    </citation>
    <scope>NUCLEOTIDE SEQUENCE [LARGE SCALE GENOMIC DNA]</scope>
    <source>
        <strain evidence="1 2">PAMC 29467</strain>
        <plasmid evidence="1 2">unnamed1</plasmid>
    </source>
</reference>